<reference evidence="2" key="1">
    <citation type="submission" date="2023-10" db="EMBL/GenBank/DDBJ databases">
        <title>Genome assemblies of two species of porcelain crab, Petrolisthes cinctipes and Petrolisthes manimaculis (Anomura: Porcellanidae).</title>
        <authorList>
            <person name="Angst P."/>
        </authorList>
    </citation>
    <scope>NUCLEOTIDE SEQUENCE</scope>
    <source>
        <strain evidence="2">PB745_01</strain>
        <tissue evidence="2">Gill</tissue>
    </source>
</reference>
<dbReference type="AlphaFoldDB" id="A0AAE1EIZ8"/>
<dbReference type="Proteomes" id="UP001286313">
    <property type="component" value="Unassembled WGS sequence"/>
</dbReference>
<evidence type="ECO:0000313" key="3">
    <source>
        <dbReference type="Proteomes" id="UP001286313"/>
    </source>
</evidence>
<name>A0AAE1EIZ8_PETCI</name>
<comment type="caution">
    <text evidence="2">The sequence shown here is derived from an EMBL/GenBank/DDBJ whole genome shotgun (WGS) entry which is preliminary data.</text>
</comment>
<proteinExistence type="predicted"/>
<evidence type="ECO:0000256" key="1">
    <source>
        <dbReference type="SAM" id="MobiDB-lite"/>
    </source>
</evidence>
<organism evidence="2 3">
    <name type="scientific">Petrolisthes cinctipes</name>
    <name type="common">Flat porcelain crab</name>
    <dbReference type="NCBI Taxonomy" id="88211"/>
    <lineage>
        <taxon>Eukaryota</taxon>
        <taxon>Metazoa</taxon>
        <taxon>Ecdysozoa</taxon>
        <taxon>Arthropoda</taxon>
        <taxon>Crustacea</taxon>
        <taxon>Multicrustacea</taxon>
        <taxon>Malacostraca</taxon>
        <taxon>Eumalacostraca</taxon>
        <taxon>Eucarida</taxon>
        <taxon>Decapoda</taxon>
        <taxon>Pleocyemata</taxon>
        <taxon>Anomura</taxon>
        <taxon>Galatheoidea</taxon>
        <taxon>Porcellanidae</taxon>
        <taxon>Petrolisthes</taxon>
    </lineage>
</organism>
<protein>
    <submittedName>
        <fullName evidence="2">Uncharacterized protein</fullName>
    </submittedName>
</protein>
<feature type="compositionally biased region" description="Pro residues" evidence="1">
    <location>
        <begin position="39"/>
        <end position="54"/>
    </location>
</feature>
<dbReference type="EMBL" id="JAWQEG010006758">
    <property type="protein sequence ID" value="KAK3853947.1"/>
    <property type="molecule type" value="Genomic_DNA"/>
</dbReference>
<keyword evidence="3" id="KW-1185">Reference proteome</keyword>
<feature type="region of interest" description="Disordered" evidence="1">
    <location>
        <begin position="33"/>
        <end position="65"/>
    </location>
</feature>
<evidence type="ECO:0000313" key="2">
    <source>
        <dbReference type="EMBL" id="KAK3853947.1"/>
    </source>
</evidence>
<gene>
    <name evidence="2" type="ORF">Pcinc_039535</name>
</gene>
<accession>A0AAE1EIZ8</accession>
<sequence>MKRLEERDVAQIPSLVEMAMCRDGINIDLLLPFRHPSSTQPPPPLPTHLHPPLPTSTHHSLLKPPQHLSNISDIKVNNCLVNRPKLDQTAA</sequence>